<evidence type="ECO:0000313" key="1">
    <source>
        <dbReference type="EMBL" id="RXJ84289.1"/>
    </source>
</evidence>
<feature type="non-terminal residue" evidence="1">
    <location>
        <position position="68"/>
    </location>
</feature>
<proteinExistence type="predicted"/>
<evidence type="ECO:0008006" key="3">
    <source>
        <dbReference type="Google" id="ProtNLM"/>
    </source>
</evidence>
<reference evidence="1 2" key="1">
    <citation type="submission" date="2017-10" db="EMBL/GenBank/DDBJ databases">
        <title>Genomics of the genus Arcobacter.</title>
        <authorList>
            <person name="Perez-Cataluna A."/>
            <person name="Figueras M.J."/>
        </authorList>
    </citation>
    <scope>NUCLEOTIDE SEQUENCE [LARGE SCALE GENOMIC DNA]</scope>
    <source>
        <strain evidence="1 2">LMG 25534</strain>
    </source>
</reference>
<dbReference type="Proteomes" id="UP000289132">
    <property type="component" value="Unassembled WGS sequence"/>
</dbReference>
<name>A0ABY0ETG0_9BACT</name>
<protein>
    <recommendedName>
        <fullName evidence="3">Toprim domain-containing protein</fullName>
    </recommendedName>
</protein>
<sequence>MRLFIAEKPTLVHAIADALPKPHKKGDGFIQTAQRDVITCCIDHLLAQTDPTTPLYTSSRFHCFAKKQ</sequence>
<keyword evidence="2" id="KW-1185">Reference proteome</keyword>
<accession>A0ABY0ETG0</accession>
<dbReference type="EMBL" id="PDKD01000227">
    <property type="protein sequence ID" value="RXJ84289.1"/>
    <property type="molecule type" value="Genomic_DNA"/>
</dbReference>
<dbReference type="InterPro" id="IPR023405">
    <property type="entry name" value="Topo_IA_core_domain"/>
</dbReference>
<dbReference type="SUPFAM" id="SSF56712">
    <property type="entry name" value="Prokaryotic type I DNA topoisomerase"/>
    <property type="match status" value="1"/>
</dbReference>
<organism evidence="1 2">
    <name type="scientific">Aliarcobacter trophiarum LMG 25534</name>
    <dbReference type="NCBI Taxonomy" id="1032241"/>
    <lineage>
        <taxon>Bacteria</taxon>
        <taxon>Pseudomonadati</taxon>
        <taxon>Campylobacterota</taxon>
        <taxon>Epsilonproteobacteria</taxon>
        <taxon>Campylobacterales</taxon>
        <taxon>Arcobacteraceae</taxon>
        <taxon>Aliarcobacter</taxon>
    </lineage>
</organism>
<evidence type="ECO:0000313" key="2">
    <source>
        <dbReference type="Proteomes" id="UP000289132"/>
    </source>
</evidence>
<gene>
    <name evidence="1" type="ORF">CRU87_10885</name>
</gene>
<dbReference type="Gene3D" id="3.40.50.140">
    <property type="match status" value="1"/>
</dbReference>
<comment type="caution">
    <text evidence="1">The sequence shown here is derived from an EMBL/GenBank/DDBJ whole genome shotgun (WGS) entry which is preliminary data.</text>
</comment>